<feature type="compositionally biased region" description="Basic and acidic residues" evidence="1">
    <location>
        <begin position="24"/>
        <end position="35"/>
    </location>
</feature>
<reference evidence="2 3" key="1">
    <citation type="submission" date="2022-06" db="EMBL/GenBank/DDBJ databases">
        <title>Mesorhizobium sp. strain RP14 Genome sequencing and assembly.</title>
        <authorList>
            <person name="Kim I."/>
        </authorList>
    </citation>
    <scope>NUCLEOTIDE SEQUENCE [LARGE SCALE GENOMIC DNA]</scope>
    <source>
        <strain evidence="3">RP14(2022)</strain>
    </source>
</reference>
<proteinExistence type="predicted"/>
<gene>
    <name evidence="2" type="ORF">NGM99_01160</name>
</gene>
<name>A0ABT1C0V8_9HYPH</name>
<dbReference type="EMBL" id="JAMXQS010000001">
    <property type="protein sequence ID" value="MCO6048397.1"/>
    <property type="molecule type" value="Genomic_DNA"/>
</dbReference>
<sequence length="109" mass="11979">MSKDAPHPRDAQKPGPDTENLRNSGERKLEARPDGGNRQAGDFLADNDREAAANTHLLEGVDVVYEETRQSEGENPPGTFLAEGEKPSEDPDDRPDLAGLSDRRQSREL</sequence>
<feature type="compositionally biased region" description="Basic and acidic residues" evidence="1">
    <location>
        <begin position="1"/>
        <end position="12"/>
    </location>
</feature>
<protein>
    <submittedName>
        <fullName evidence="2">Uncharacterized protein</fullName>
    </submittedName>
</protein>
<comment type="caution">
    <text evidence="2">The sequence shown here is derived from an EMBL/GenBank/DDBJ whole genome shotgun (WGS) entry which is preliminary data.</text>
</comment>
<organism evidence="2 3">
    <name type="scientific">Mesorhizobium liriopis</name>
    <dbReference type="NCBI Taxonomy" id="2953882"/>
    <lineage>
        <taxon>Bacteria</taxon>
        <taxon>Pseudomonadati</taxon>
        <taxon>Pseudomonadota</taxon>
        <taxon>Alphaproteobacteria</taxon>
        <taxon>Hyphomicrobiales</taxon>
        <taxon>Phyllobacteriaceae</taxon>
        <taxon>Mesorhizobium</taxon>
    </lineage>
</organism>
<accession>A0ABT1C0V8</accession>
<feature type="region of interest" description="Disordered" evidence="1">
    <location>
        <begin position="1"/>
        <end position="109"/>
    </location>
</feature>
<keyword evidence="3" id="KW-1185">Reference proteome</keyword>
<dbReference type="Proteomes" id="UP001205906">
    <property type="component" value="Unassembled WGS sequence"/>
</dbReference>
<evidence type="ECO:0000256" key="1">
    <source>
        <dbReference type="SAM" id="MobiDB-lite"/>
    </source>
</evidence>
<evidence type="ECO:0000313" key="3">
    <source>
        <dbReference type="Proteomes" id="UP001205906"/>
    </source>
</evidence>
<dbReference type="RefSeq" id="WP_252815212.1">
    <property type="nucleotide sequence ID" value="NZ_JAMXQS010000001.1"/>
</dbReference>
<evidence type="ECO:0000313" key="2">
    <source>
        <dbReference type="EMBL" id="MCO6048397.1"/>
    </source>
</evidence>